<dbReference type="AlphaFoldDB" id="A0A9R1CUF7"/>
<dbReference type="PANTHER" id="PTHR43380:SF1">
    <property type="entry name" value="2-OXOISOVALERATE DEHYDROGENASE SUBUNIT ALPHA, MITOCHONDRIAL"/>
    <property type="match status" value="1"/>
</dbReference>
<dbReference type="RefSeq" id="WP_256029888.1">
    <property type="nucleotide sequence ID" value="NZ_JAHLKM010000013.1"/>
</dbReference>
<organism evidence="3 4">
    <name type="scientific">Natronomonas aquatica</name>
    <dbReference type="NCBI Taxonomy" id="2841590"/>
    <lineage>
        <taxon>Archaea</taxon>
        <taxon>Methanobacteriati</taxon>
        <taxon>Methanobacteriota</taxon>
        <taxon>Stenosarchaea group</taxon>
        <taxon>Halobacteria</taxon>
        <taxon>Halobacteriales</taxon>
        <taxon>Natronomonadaceae</taxon>
        <taxon>Natronomonas</taxon>
    </lineage>
</organism>
<dbReference type="InterPro" id="IPR001017">
    <property type="entry name" value="DH_E1"/>
</dbReference>
<keyword evidence="1" id="KW-0560">Oxidoreductase</keyword>
<protein>
    <submittedName>
        <fullName evidence="3">Pyruvate dehydrogenase (Acetyl-transferring) E1 component subunit alpha</fullName>
    </submittedName>
</protein>
<keyword evidence="3" id="KW-0670">Pyruvate</keyword>
<dbReference type="Gene3D" id="3.40.50.970">
    <property type="match status" value="1"/>
</dbReference>
<feature type="domain" description="Dehydrogenase E1 component" evidence="2">
    <location>
        <begin position="42"/>
        <end position="326"/>
    </location>
</feature>
<reference evidence="3" key="1">
    <citation type="journal article" date="2023" name="Front. Microbiol.">
        <title>Genomic-based phylogenetic and metabolic analyses of the genus Natronomonas, and description of Natronomonas aquatica sp. nov.</title>
        <authorList>
            <person name="Garcia-Roldan A."/>
            <person name="Duran-Viseras A."/>
            <person name="de la Haba R.R."/>
            <person name="Corral P."/>
            <person name="Sanchez-Porro C."/>
            <person name="Ventosa A."/>
        </authorList>
    </citation>
    <scope>NUCLEOTIDE SEQUENCE</scope>
    <source>
        <strain evidence="3">F2-12</strain>
    </source>
</reference>
<gene>
    <name evidence="3" type="ORF">KM295_10295</name>
</gene>
<accession>A0A9R1CUF7</accession>
<evidence type="ECO:0000256" key="1">
    <source>
        <dbReference type="ARBA" id="ARBA00023002"/>
    </source>
</evidence>
<dbReference type="Pfam" id="PF00676">
    <property type="entry name" value="E1_dh"/>
    <property type="match status" value="1"/>
</dbReference>
<dbReference type="GO" id="GO:0016624">
    <property type="term" value="F:oxidoreductase activity, acting on the aldehyde or oxo group of donors, disulfide as acceptor"/>
    <property type="evidence" value="ECO:0007669"/>
    <property type="project" value="InterPro"/>
</dbReference>
<dbReference type="SUPFAM" id="SSF52518">
    <property type="entry name" value="Thiamin diphosphate-binding fold (THDP-binding)"/>
    <property type="match status" value="1"/>
</dbReference>
<dbReference type="PANTHER" id="PTHR43380">
    <property type="entry name" value="2-OXOISOVALERATE DEHYDROGENASE SUBUNIT ALPHA, MITOCHONDRIAL"/>
    <property type="match status" value="1"/>
</dbReference>
<dbReference type="InterPro" id="IPR029061">
    <property type="entry name" value="THDP-binding"/>
</dbReference>
<name>A0A9R1CUF7_9EURY</name>
<evidence type="ECO:0000313" key="4">
    <source>
        <dbReference type="Proteomes" id="UP001139494"/>
    </source>
</evidence>
<dbReference type="EMBL" id="JAHLKM010000013">
    <property type="protein sequence ID" value="MCQ4333864.1"/>
    <property type="molecule type" value="Genomic_DNA"/>
</dbReference>
<dbReference type="GO" id="GO:0009083">
    <property type="term" value="P:branched-chain amino acid catabolic process"/>
    <property type="evidence" value="ECO:0007669"/>
    <property type="project" value="TreeGrafter"/>
</dbReference>
<comment type="caution">
    <text evidence="3">The sequence shown here is derived from an EMBL/GenBank/DDBJ whole genome shotgun (WGS) entry which is preliminary data.</text>
</comment>
<proteinExistence type="predicted"/>
<dbReference type="CDD" id="cd02000">
    <property type="entry name" value="TPP_E1_PDC_ADC_BCADC"/>
    <property type="match status" value="1"/>
</dbReference>
<evidence type="ECO:0000313" key="3">
    <source>
        <dbReference type="EMBL" id="MCQ4333864.1"/>
    </source>
</evidence>
<keyword evidence="4" id="KW-1185">Reference proteome</keyword>
<dbReference type="GO" id="GO:0044272">
    <property type="term" value="P:sulfur compound biosynthetic process"/>
    <property type="evidence" value="ECO:0007669"/>
    <property type="project" value="UniProtKB-ARBA"/>
</dbReference>
<dbReference type="Proteomes" id="UP001139494">
    <property type="component" value="Unassembled WGS sequence"/>
</dbReference>
<evidence type="ECO:0000259" key="2">
    <source>
        <dbReference type="Pfam" id="PF00676"/>
    </source>
</evidence>
<dbReference type="InterPro" id="IPR050771">
    <property type="entry name" value="Alpha-ketoacid_DH_E1_comp"/>
</dbReference>
<sequence length="370" mass="41672">MARFPEEYDDCERILAPDGSYDAEAVAALDLTDEELRGMYGSMIQARALEERGLTLQRQGEFHFWMECRGLEASHVGPAAALSDRDWMNTEWRQYGAQIQRGRPLEDILLFWLRGYEEWAADSIAEMEPYERRMPHIVAVGTQLPQTAGLMWGRKLQGKDEVGLVSVGDGGASKGDFHAGLNFAGALELPVVFLLLNNQWAISTPVERQTAADTYADRAAGYGFEGTLVDGNDVLATYRATKRAVEAARAGEPHLLEVLTYRRGAHSSSDADDYRENVDIEAWRERDPIDRYETFLEDRGLLGPDDFESIREAAEERAREAAESALEIAETQSPEEVFDEVFANPPDYVDDQREELLDLVDRHGEAAFRW</sequence>